<sequence length="301" mass="32691">MTASWVPCSDWDALGGGEGAATAGVWRARRDDGSWVVKRIRRGDPSRDPRSFRWWRREIDVASSGMTAAFDGLVAPESYVHEDSAGATLWTREITVGPIPPLIAATALGRFATVGIEDPGWFVTGRLRDRARLAEASGVGAVDLEGVDTGIRRLAEEIWSRRSGALTLLDEMPHVLSHGDALPRNLLRHDAGVVTAIDWDQLGHAPIGADLATFSMWVDAPVESLQESYLEGARSLDIDPGQLRDSVALTCSIIAISRALRMAGGEQFEGYRERFIAAVPQFEHAQKVLGEGDAGWQSHTP</sequence>
<dbReference type="InterPro" id="IPR011009">
    <property type="entry name" value="Kinase-like_dom_sf"/>
</dbReference>
<dbReference type="GeneID" id="303298174"/>
<dbReference type="EMBL" id="JBHSLN010000021">
    <property type="protein sequence ID" value="MFC5297473.1"/>
    <property type="molecule type" value="Genomic_DNA"/>
</dbReference>
<evidence type="ECO:0000259" key="1">
    <source>
        <dbReference type="Pfam" id="PF01636"/>
    </source>
</evidence>
<reference evidence="3" key="1">
    <citation type="journal article" date="2019" name="Int. J. Syst. Evol. Microbiol.">
        <title>The Global Catalogue of Microorganisms (GCM) 10K type strain sequencing project: providing services to taxonomists for standard genome sequencing and annotation.</title>
        <authorList>
            <consortium name="The Broad Institute Genomics Platform"/>
            <consortium name="The Broad Institute Genome Sequencing Center for Infectious Disease"/>
            <person name="Wu L."/>
            <person name="Ma J."/>
        </authorList>
    </citation>
    <scope>NUCLEOTIDE SEQUENCE [LARGE SCALE GENOMIC DNA]</scope>
    <source>
        <strain evidence="3">CGMCC 1.16455</strain>
    </source>
</reference>
<dbReference type="Gene3D" id="3.90.1200.10">
    <property type="match status" value="1"/>
</dbReference>
<dbReference type="InterPro" id="IPR002575">
    <property type="entry name" value="Aminoglycoside_PTrfase"/>
</dbReference>
<proteinExistence type="predicted"/>
<protein>
    <submittedName>
        <fullName evidence="2">Aminoglycoside phosphotransferase family protein</fullName>
        <ecNumber evidence="2">2.7.1.-</ecNumber>
    </submittedName>
</protein>
<dbReference type="Proteomes" id="UP001595937">
    <property type="component" value="Unassembled WGS sequence"/>
</dbReference>
<accession>A0ABW0FE58</accession>
<dbReference type="SUPFAM" id="SSF56112">
    <property type="entry name" value="Protein kinase-like (PK-like)"/>
    <property type="match status" value="1"/>
</dbReference>
<name>A0ABW0FE58_9MICO</name>
<dbReference type="EC" id="2.7.1.-" evidence="2"/>
<evidence type="ECO:0000313" key="3">
    <source>
        <dbReference type="Proteomes" id="UP001595937"/>
    </source>
</evidence>
<gene>
    <name evidence="2" type="ORF">ACFPK8_08115</name>
</gene>
<comment type="caution">
    <text evidence="2">The sequence shown here is derived from an EMBL/GenBank/DDBJ whole genome shotgun (WGS) entry which is preliminary data.</text>
</comment>
<evidence type="ECO:0000313" key="2">
    <source>
        <dbReference type="EMBL" id="MFC5297473.1"/>
    </source>
</evidence>
<keyword evidence="3" id="KW-1185">Reference proteome</keyword>
<feature type="domain" description="Aminoglycoside phosphotransferase" evidence="1">
    <location>
        <begin position="29"/>
        <end position="240"/>
    </location>
</feature>
<organism evidence="2 3">
    <name type="scientific">Brachybacterium tyrofermentans</name>
    <dbReference type="NCBI Taxonomy" id="47848"/>
    <lineage>
        <taxon>Bacteria</taxon>
        <taxon>Bacillati</taxon>
        <taxon>Actinomycetota</taxon>
        <taxon>Actinomycetes</taxon>
        <taxon>Micrococcales</taxon>
        <taxon>Dermabacteraceae</taxon>
        <taxon>Brachybacterium</taxon>
    </lineage>
</organism>
<dbReference type="RefSeq" id="WP_343925142.1">
    <property type="nucleotide sequence ID" value="NZ_BAAAIR010000044.1"/>
</dbReference>
<dbReference type="Pfam" id="PF01636">
    <property type="entry name" value="APH"/>
    <property type="match status" value="1"/>
</dbReference>
<keyword evidence="2" id="KW-0808">Transferase</keyword>
<dbReference type="GO" id="GO:0016740">
    <property type="term" value="F:transferase activity"/>
    <property type="evidence" value="ECO:0007669"/>
    <property type="project" value="UniProtKB-KW"/>
</dbReference>